<evidence type="ECO:0000256" key="1">
    <source>
        <dbReference type="SAM" id="Phobius"/>
    </source>
</evidence>
<keyword evidence="1" id="KW-0812">Transmembrane</keyword>
<feature type="transmembrane region" description="Helical" evidence="1">
    <location>
        <begin position="42"/>
        <end position="68"/>
    </location>
</feature>
<protein>
    <submittedName>
        <fullName evidence="3">Uncharacterized protein</fullName>
    </submittedName>
</protein>
<keyword evidence="1" id="KW-1133">Transmembrane helix</keyword>
<organism evidence="3 4">
    <name type="scientific">Neorhodopirellula pilleata</name>
    <dbReference type="NCBI Taxonomy" id="2714738"/>
    <lineage>
        <taxon>Bacteria</taxon>
        <taxon>Pseudomonadati</taxon>
        <taxon>Planctomycetota</taxon>
        <taxon>Planctomycetia</taxon>
        <taxon>Pirellulales</taxon>
        <taxon>Pirellulaceae</taxon>
        <taxon>Neorhodopirellula</taxon>
    </lineage>
</organism>
<dbReference type="RefSeq" id="WP_146581317.1">
    <property type="nucleotide sequence ID" value="NZ_SJPM01000015.1"/>
</dbReference>
<sequence length="93" mass="10241">MLKTILQLAAVVLELVGRQTAERGFEVAFFKRGSQCVLLCALVNLVVLAVTYWPLVAAFDLGLIAIVYTIEKRSRLLRFASLVESEDTDGPAE</sequence>
<comment type="caution">
    <text evidence="3">The sequence shown here is derived from an EMBL/GenBank/DDBJ whole genome shotgun (WGS) entry which is preliminary data.</text>
</comment>
<reference evidence="3 4" key="1">
    <citation type="submission" date="2019-02" db="EMBL/GenBank/DDBJ databases">
        <title>Deep-cultivation of Planctomycetes and their phenomic and genomic characterization uncovers novel biology.</title>
        <authorList>
            <person name="Wiegand S."/>
            <person name="Jogler M."/>
            <person name="Boedeker C."/>
            <person name="Pinto D."/>
            <person name="Vollmers J."/>
            <person name="Rivas-Marin E."/>
            <person name="Kohn T."/>
            <person name="Peeters S.H."/>
            <person name="Heuer A."/>
            <person name="Rast P."/>
            <person name="Oberbeckmann S."/>
            <person name="Bunk B."/>
            <person name="Jeske O."/>
            <person name="Meyerdierks A."/>
            <person name="Storesund J.E."/>
            <person name="Kallscheuer N."/>
            <person name="Luecker S."/>
            <person name="Lage O.M."/>
            <person name="Pohl T."/>
            <person name="Merkel B.J."/>
            <person name="Hornburger P."/>
            <person name="Mueller R.-W."/>
            <person name="Bruemmer F."/>
            <person name="Labrenz M."/>
            <person name="Spormann A.M."/>
            <person name="Op Den Camp H."/>
            <person name="Overmann J."/>
            <person name="Amann R."/>
            <person name="Jetten M.S.M."/>
            <person name="Mascher T."/>
            <person name="Medema M.H."/>
            <person name="Devos D.P."/>
            <person name="Kaster A.-K."/>
            <person name="Ovreas L."/>
            <person name="Rohde M."/>
            <person name="Galperin M.Y."/>
            <person name="Jogler C."/>
        </authorList>
    </citation>
    <scope>NUCLEOTIDE SEQUENCE [LARGE SCALE GENOMIC DNA]</scope>
    <source>
        <strain evidence="3 4">Pla100</strain>
    </source>
</reference>
<dbReference type="EMBL" id="SJPM01000015">
    <property type="protein sequence ID" value="TWT91405.1"/>
    <property type="molecule type" value="Genomic_DNA"/>
</dbReference>
<dbReference type="Proteomes" id="UP000316213">
    <property type="component" value="Unassembled WGS sequence"/>
</dbReference>
<accession>A0A5C5ZV65</accession>
<keyword evidence="4" id="KW-1185">Reference proteome</keyword>
<gene>
    <name evidence="2" type="ORF">Pla100_52550</name>
    <name evidence="3" type="ORF">Pla100_53040</name>
</gene>
<dbReference type="AlphaFoldDB" id="A0A5C5ZV65"/>
<evidence type="ECO:0000313" key="4">
    <source>
        <dbReference type="Proteomes" id="UP000316213"/>
    </source>
</evidence>
<evidence type="ECO:0000313" key="2">
    <source>
        <dbReference type="EMBL" id="TWT91405.1"/>
    </source>
</evidence>
<keyword evidence="1" id="KW-0472">Membrane</keyword>
<name>A0A5C5ZV65_9BACT</name>
<proteinExistence type="predicted"/>
<dbReference type="EMBL" id="SJPM01000015">
    <property type="protein sequence ID" value="TWT91454.1"/>
    <property type="molecule type" value="Genomic_DNA"/>
</dbReference>
<evidence type="ECO:0000313" key="3">
    <source>
        <dbReference type="EMBL" id="TWT91454.1"/>
    </source>
</evidence>